<dbReference type="WBParaSite" id="ASIM_0001848101-mRNA-1">
    <property type="protein sequence ID" value="ASIM_0001848101-mRNA-1"/>
    <property type="gene ID" value="ASIM_0001848101"/>
</dbReference>
<gene>
    <name evidence="2" type="ORF">ASIM_LOCUS17882</name>
</gene>
<reference evidence="4" key="1">
    <citation type="submission" date="2017-02" db="UniProtKB">
        <authorList>
            <consortium name="WormBaseParasite"/>
        </authorList>
    </citation>
    <scope>IDENTIFICATION</scope>
</reference>
<keyword evidence="3" id="KW-1185">Reference proteome</keyword>
<keyword evidence="1" id="KW-1133">Transmembrane helix</keyword>
<organism evidence="4">
    <name type="scientific">Anisakis simplex</name>
    <name type="common">Herring worm</name>
    <dbReference type="NCBI Taxonomy" id="6269"/>
    <lineage>
        <taxon>Eukaryota</taxon>
        <taxon>Metazoa</taxon>
        <taxon>Ecdysozoa</taxon>
        <taxon>Nematoda</taxon>
        <taxon>Chromadorea</taxon>
        <taxon>Rhabditida</taxon>
        <taxon>Spirurina</taxon>
        <taxon>Ascaridomorpha</taxon>
        <taxon>Ascaridoidea</taxon>
        <taxon>Anisakidae</taxon>
        <taxon>Anisakis</taxon>
        <taxon>Anisakis simplex complex</taxon>
    </lineage>
</organism>
<evidence type="ECO:0000313" key="3">
    <source>
        <dbReference type="Proteomes" id="UP000267096"/>
    </source>
</evidence>
<proteinExistence type="predicted"/>
<sequence length="109" mass="12100">MVDVASVHWQSACYVAVGFVLFLVNALAFSVIIFNKDLRVIFAVISALFFAGALTGVAAVFKGVQWFRQANMNIQNDRIINSFTCLKHALASSITKTYAKYTLPKDMPY</sequence>
<dbReference type="EMBL" id="UYRR01034700">
    <property type="protein sequence ID" value="VDK61899.1"/>
    <property type="molecule type" value="Genomic_DNA"/>
</dbReference>
<dbReference type="Proteomes" id="UP000267096">
    <property type="component" value="Unassembled WGS sequence"/>
</dbReference>
<keyword evidence="1" id="KW-0812">Transmembrane</keyword>
<feature type="transmembrane region" description="Helical" evidence="1">
    <location>
        <begin position="40"/>
        <end position="61"/>
    </location>
</feature>
<keyword evidence="1" id="KW-0472">Membrane</keyword>
<dbReference type="AlphaFoldDB" id="A0A0M3KBY4"/>
<feature type="transmembrane region" description="Helical" evidence="1">
    <location>
        <begin position="12"/>
        <end position="34"/>
    </location>
</feature>
<accession>A0A0M3KBY4</accession>
<evidence type="ECO:0000313" key="2">
    <source>
        <dbReference type="EMBL" id="VDK61899.1"/>
    </source>
</evidence>
<evidence type="ECO:0000256" key="1">
    <source>
        <dbReference type="SAM" id="Phobius"/>
    </source>
</evidence>
<protein>
    <submittedName>
        <fullName evidence="4">Inner membrane protein</fullName>
    </submittedName>
</protein>
<reference evidence="2 3" key="2">
    <citation type="submission" date="2018-11" db="EMBL/GenBank/DDBJ databases">
        <authorList>
            <consortium name="Pathogen Informatics"/>
        </authorList>
    </citation>
    <scope>NUCLEOTIDE SEQUENCE [LARGE SCALE GENOMIC DNA]</scope>
</reference>
<name>A0A0M3KBY4_ANISI</name>
<evidence type="ECO:0000313" key="4">
    <source>
        <dbReference type="WBParaSite" id="ASIM_0001848101-mRNA-1"/>
    </source>
</evidence>